<feature type="compositionally biased region" description="Low complexity" evidence="1">
    <location>
        <begin position="111"/>
        <end position="157"/>
    </location>
</feature>
<sequence length="234" mass="25171">MSGIMQVEGGANRVQQHKQQAAANHQFPVPLVSRLDHLDSLMKYLEGKQNSQKGLGGGGGGGGGGEAAKQQTAALLEVAMREAYFKGSLMDRVASLEHRLFQLCLEMESTNTSTSSSQTSGGGCTSASSTTTTTATGSRSQTPSSSFPTFSLSNPRHPLLHHHLARSHLQQVEEEREEEGETKGKDSKKGSSSSSNSKTRKEEKKNCRSNGNTNSSNKKQIKWPQIRPLKLLGC</sequence>
<gene>
    <name evidence="2" type="ORF">LTRI10_LOCUS17923</name>
</gene>
<dbReference type="PANTHER" id="PTHR34190:SF3">
    <property type="entry name" value="MICROSPORE-SPECIFIC PROMOTER 2"/>
    <property type="match status" value="1"/>
</dbReference>
<feature type="region of interest" description="Disordered" evidence="1">
    <location>
        <begin position="1"/>
        <end position="22"/>
    </location>
</feature>
<keyword evidence="3" id="KW-1185">Reference proteome</keyword>
<organism evidence="2 3">
    <name type="scientific">Linum trigynum</name>
    <dbReference type="NCBI Taxonomy" id="586398"/>
    <lineage>
        <taxon>Eukaryota</taxon>
        <taxon>Viridiplantae</taxon>
        <taxon>Streptophyta</taxon>
        <taxon>Embryophyta</taxon>
        <taxon>Tracheophyta</taxon>
        <taxon>Spermatophyta</taxon>
        <taxon>Magnoliopsida</taxon>
        <taxon>eudicotyledons</taxon>
        <taxon>Gunneridae</taxon>
        <taxon>Pentapetalae</taxon>
        <taxon>rosids</taxon>
        <taxon>fabids</taxon>
        <taxon>Malpighiales</taxon>
        <taxon>Linaceae</taxon>
        <taxon>Linum</taxon>
    </lineage>
</organism>
<evidence type="ECO:0000313" key="2">
    <source>
        <dbReference type="EMBL" id="CAL1376176.1"/>
    </source>
</evidence>
<dbReference type="Proteomes" id="UP001497516">
    <property type="component" value="Chromosome 3"/>
</dbReference>
<name>A0AAV2DRG1_9ROSI</name>
<feature type="region of interest" description="Disordered" evidence="1">
    <location>
        <begin position="111"/>
        <end position="234"/>
    </location>
</feature>
<dbReference type="EMBL" id="OZ034816">
    <property type="protein sequence ID" value="CAL1376176.1"/>
    <property type="molecule type" value="Genomic_DNA"/>
</dbReference>
<feature type="compositionally biased region" description="Polar residues" evidence="1">
    <location>
        <begin position="208"/>
        <end position="218"/>
    </location>
</feature>
<protein>
    <submittedName>
        <fullName evidence="2">Uncharacterized protein</fullName>
    </submittedName>
</protein>
<dbReference type="PANTHER" id="PTHR34190">
    <property type="entry name" value="EXPRESSED PROTEIN"/>
    <property type="match status" value="1"/>
</dbReference>
<evidence type="ECO:0000313" key="3">
    <source>
        <dbReference type="Proteomes" id="UP001497516"/>
    </source>
</evidence>
<accession>A0AAV2DRG1</accession>
<dbReference type="AlphaFoldDB" id="A0AAV2DRG1"/>
<evidence type="ECO:0000256" key="1">
    <source>
        <dbReference type="SAM" id="MobiDB-lite"/>
    </source>
</evidence>
<proteinExistence type="predicted"/>
<reference evidence="2 3" key="1">
    <citation type="submission" date="2024-04" db="EMBL/GenBank/DDBJ databases">
        <authorList>
            <person name="Fracassetti M."/>
        </authorList>
    </citation>
    <scope>NUCLEOTIDE SEQUENCE [LARGE SCALE GENOMIC DNA]</scope>
</reference>